<dbReference type="AlphaFoldDB" id="A0A0A9B2K7"/>
<protein>
    <submittedName>
        <fullName evidence="1">Uncharacterized protein</fullName>
    </submittedName>
</protein>
<accession>A0A0A9B2K7</accession>
<reference evidence="1" key="1">
    <citation type="submission" date="2014-09" db="EMBL/GenBank/DDBJ databases">
        <authorList>
            <person name="Magalhaes I.L.F."/>
            <person name="Oliveira U."/>
            <person name="Santos F.R."/>
            <person name="Vidigal T.H.D.A."/>
            <person name="Brescovit A.D."/>
            <person name="Santos A.J."/>
        </authorList>
    </citation>
    <scope>NUCLEOTIDE SEQUENCE</scope>
    <source>
        <tissue evidence="1">Shoot tissue taken approximately 20 cm above the soil surface</tissue>
    </source>
</reference>
<evidence type="ECO:0000313" key="1">
    <source>
        <dbReference type="EMBL" id="JAD56383.1"/>
    </source>
</evidence>
<dbReference type="EMBL" id="GBRH01241512">
    <property type="protein sequence ID" value="JAD56383.1"/>
    <property type="molecule type" value="Transcribed_RNA"/>
</dbReference>
<reference evidence="1" key="2">
    <citation type="journal article" date="2015" name="Data Brief">
        <title>Shoot transcriptome of the giant reed, Arundo donax.</title>
        <authorList>
            <person name="Barrero R.A."/>
            <person name="Guerrero F.D."/>
            <person name="Moolhuijzen P."/>
            <person name="Goolsby J.A."/>
            <person name="Tidwell J."/>
            <person name="Bellgard S.E."/>
            <person name="Bellgard M.I."/>
        </authorList>
    </citation>
    <scope>NUCLEOTIDE SEQUENCE</scope>
    <source>
        <tissue evidence="1">Shoot tissue taken approximately 20 cm above the soil surface</tissue>
    </source>
</reference>
<proteinExistence type="predicted"/>
<sequence length="18" mass="2033">MTRQNKTTGPRTSYSAFS</sequence>
<organism evidence="1">
    <name type="scientific">Arundo donax</name>
    <name type="common">Giant reed</name>
    <name type="synonym">Donax arundinaceus</name>
    <dbReference type="NCBI Taxonomy" id="35708"/>
    <lineage>
        <taxon>Eukaryota</taxon>
        <taxon>Viridiplantae</taxon>
        <taxon>Streptophyta</taxon>
        <taxon>Embryophyta</taxon>
        <taxon>Tracheophyta</taxon>
        <taxon>Spermatophyta</taxon>
        <taxon>Magnoliopsida</taxon>
        <taxon>Liliopsida</taxon>
        <taxon>Poales</taxon>
        <taxon>Poaceae</taxon>
        <taxon>PACMAD clade</taxon>
        <taxon>Arundinoideae</taxon>
        <taxon>Arundineae</taxon>
        <taxon>Arundo</taxon>
    </lineage>
</organism>
<name>A0A0A9B2K7_ARUDO</name>